<dbReference type="Gene3D" id="3.40.50.620">
    <property type="entry name" value="HUPs"/>
    <property type="match status" value="1"/>
</dbReference>
<dbReference type="AlphaFoldDB" id="A0A934IUC6"/>
<evidence type="ECO:0000313" key="3">
    <source>
        <dbReference type="Proteomes" id="UP000602124"/>
    </source>
</evidence>
<proteinExistence type="predicted"/>
<comment type="caution">
    <text evidence="2">The sequence shown here is derived from an EMBL/GenBank/DDBJ whole genome shotgun (WGS) entry which is preliminary data.</text>
</comment>
<dbReference type="InterPro" id="IPR014729">
    <property type="entry name" value="Rossmann-like_a/b/a_fold"/>
</dbReference>
<dbReference type="SUPFAM" id="SSF52402">
    <property type="entry name" value="Adenine nucleotide alpha hydrolases-like"/>
    <property type="match status" value="1"/>
</dbReference>
<reference evidence="2" key="1">
    <citation type="submission" date="2020-12" db="EMBL/GenBank/DDBJ databases">
        <title>Devosia sp. MSA67 isolated from Mo River.</title>
        <authorList>
            <person name="Ma F."/>
            <person name="Zi Z."/>
        </authorList>
    </citation>
    <scope>NUCLEOTIDE SEQUENCE</scope>
    <source>
        <strain evidence="2">MSA67</strain>
    </source>
</reference>
<keyword evidence="3" id="KW-1185">Reference proteome</keyword>
<feature type="domain" description="UspA" evidence="1">
    <location>
        <begin position="1"/>
        <end position="74"/>
    </location>
</feature>
<name>A0A934IUC6_9HYPH</name>
<protein>
    <submittedName>
        <fullName evidence="2">Universal stress protein</fullName>
    </submittedName>
</protein>
<evidence type="ECO:0000259" key="1">
    <source>
        <dbReference type="Pfam" id="PF00582"/>
    </source>
</evidence>
<dbReference type="Pfam" id="PF00582">
    <property type="entry name" value="Usp"/>
    <property type="match status" value="1"/>
</dbReference>
<gene>
    <name evidence="2" type="ORF">JEQ47_00010</name>
</gene>
<dbReference type="EMBL" id="JAEKMH010000001">
    <property type="protein sequence ID" value="MBJ3783085.1"/>
    <property type="molecule type" value="Genomic_DNA"/>
</dbReference>
<evidence type="ECO:0000313" key="2">
    <source>
        <dbReference type="EMBL" id="MBJ3783085.1"/>
    </source>
</evidence>
<accession>A0A934IUC6</accession>
<sequence>MFAHLLIAYDGSELAEKALDLSLQLAGKHGSAVTILASTEPIETGLGTGSFGAFETKSINEKLEIGYSAAATGTLEAAENKAATTGITAESL</sequence>
<dbReference type="Proteomes" id="UP000602124">
    <property type="component" value="Unassembled WGS sequence"/>
</dbReference>
<dbReference type="InterPro" id="IPR006016">
    <property type="entry name" value="UspA"/>
</dbReference>
<organism evidence="2 3">
    <name type="scientific">Devosia sediminis</name>
    <dbReference type="NCBI Taxonomy" id="2798801"/>
    <lineage>
        <taxon>Bacteria</taxon>
        <taxon>Pseudomonadati</taxon>
        <taxon>Pseudomonadota</taxon>
        <taxon>Alphaproteobacteria</taxon>
        <taxon>Hyphomicrobiales</taxon>
        <taxon>Devosiaceae</taxon>
        <taxon>Devosia</taxon>
    </lineage>
</organism>